<sequence length="15" mass="1687">KEVGCIDCHVDVNKK</sequence>
<organism>
    <name type="scientific">Nitrosomonas europaea</name>
    <dbReference type="NCBI Taxonomy" id="915"/>
    <lineage>
        <taxon>Bacteria</taxon>
        <taxon>Pseudomonadati</taxon>
        <taxon>Pseudomonadota</taxon>
        <taxon>Betaproteobacteria</taxon>
        <taxon>Nitrosomonadales</taxon>
        <taxon>Nitrosomonadaceae</taxon>
        <taxon>Nitrosomonas</taxon>
    </lineage>
</organism>
<reference key="1">
    <citation type="journal article" date="1993" name="J. Biol. Chem.">
        <title>Hydroxylamine oxidoreductase from Nitrosomonas europaea is a multimer of an octa-heme subunit.</title>
        <authorList>
            <person name="Arciero D.M."/>
            <person name="Hooper A.B."/>
        </authorList>
    </citation>
    <scope>PROTEIN SEQUENCE</scope>
</reference>
<keyword id="KW-0903">Direct protein sequencing</keyword>
<name>Q9R569_NITER</name>
<protein>
    <submittedName>
        <fullName>Hydroxylamine oxidoreductase</fullName>
    </submittedName>
</protein>
<proteinExistence type="evidence at protein level"/>
<accession>Q9R569</accession>